<dbReference type="RefSeq" id="WP_201645207.1">
    <property type="nucleotide sequence ID" value="NZ_CAJHCP010000013.1"/>
</dbReference>
<dbReference type="PANTHER" id="PTHR31212">
    <property type="entry name" value="ALPHA-KETOGLUTARATE-DEPENDENT DIOXYGENASE ALKB HOMOLOG 3"/>
    <property type="match status" value="1"/>
</dbReference>
<dbReference type="Proteomes" id="UP000598032">
    <property type="component" value="Unassembled WGS sequence"/>
</dbReference>
<dbReference type="Pfam" id="PF13532">
    <property type="entry name" value="2OG-FeII_Oxy_2"/>
    <property type="match status" value="1"/>
</dbReference>
<dbReference type="InterPro" id="IPR005123">
    <property type="entry name" value="Oxoglu/Fe-dep_dioxygenase_dom"/>
</dbReference>
<dbReference type="InterPro" id="IPR037151">
    <property type="entry name" value="AlkB-like_sf"/>
</dbReference>
<gene>
    <name evidence="2" type="ORF">LMG28140_05292</name>
</gene>
<sequence>MQQDLFEAAESLTTGNFDFRSAKRQALDAHSWIEVVPGWMSGSRTLLDRLVTSVAWEQRDRRMFEQVFREPRLTGEYRDVREAPEKVLVDACQALSKHYGVRYDGLWMNFYRDGQDSTSWHRDTISRHCSETIVPVLTLGATRRFLIKPRAGGKSIVFRPASGDLIVMGGRAQTDWVHSVPKESDGGERRISINFQSSAQTSGKPSGMR</sequence>
<evidence type="ECO:0000313" key="2">
    <source>
        <dbReference type="EMBL" id="CAD6553466.1"/>
    </source>
</evidence>
<dbReference type="SUPFAM" id="SSF51197">
    <property type="entry name" value="Clavaminate synthase-like"/>
    <property type="match status" value="1"/>
</dbReference>
<accession>A0ABM8P1J3</accession>
<comment type="caution">
    <text evidence="2">The sequence shown here is derived from an EMBL/GenBank/DDBJ whole genome shotgun (WGS) entry which is preliminary data.</text>
</comment>
<organism evidence="2 3">
    <name type="scientific">Paraburkholderia metrosideri</name>
    <dbReference type="NCBI Taxonomy" id="580937"/>
    <lineage>
        <taxon>Bacteria</taxon>
        <taxon>Pseudomonadati</taxon>
        <taxon>Pseudomonadota</taxon>
        <taxon>Betaproteobacteria</taxon>
        <taxon>Burkholderiales</taxon>
        <taxon>Burkholderiaceae</taxon>
        <taxon>Paraburkholderia</taxon>
    </lineage>
</organism>
<name>A0ABM8P1J3_9BURK</name>
<dbReference type="InterPro" id="IPR032854">
    <property type="entry name" value="ALKBH3"/>
</dbReference>
<dbReference type="PROSITE" id="PS51471">
    <property type="entry name" value="FE2OG_OXY"/>
    <property type="match status" value="1"/>
</dbReference>
<evidence type="ECO:0000313" key="3">
    <source>
        <dbReference type="Proteomes" id="UP000598032"/>
    </source>
</evidence>
<keyword evidence="3" id="KW-1185">Reference proteome</keyword>
<protein>
    <recommendedName>
        <fullName evidence="1">Fe2OG dioxygenase domain-containing protein</fullName>
    </recommendedName>
</protein>
<dbReference type="EMBL" id="CAJHCP010000013">
    <property type="protein sequence ID" value="CAD6553466.1"/>
    <property type="molecule type" value="Genomic_DNA"/>
</dbReference>
<dbReference type="PANTHER" id="PTHR31212:SF4">
    <property type="entry name" value="ALPHA-KETOGLUTARATE-DEPENDENT DIOXYGENASE ALKB HOMOLOG 3"/>
    <property type="match status" value="1"/>
</dbReference>
<evidence type="ECO:0000259" key="1">
    <source>
        <dbReference type="PROSITE" id="PS51471"/>
    </source>
</evidence>
<reference evidence="2 3" key="1">
    <citation type="submission" date="2020-10" db="EMBL/GenBank/DDBJ databases">
        <authorList>
            <person name="Peeters C."/>
        </authorList>
    </citation>
    <scope>NUCLEOTIDE SEQUENCE [LARGE SCALE GENOMIC DNA]</scope>
    <source>
        <strain evidence="2 3">LMG 28140</strain>
    </source>
</reference>
<dbReference type="Gene3D" id="2.60.120.590">
    <property type="entry name" value="Alpha-ketoglutarate-dependent dioxygenase AlkB-like"/>
    <property type="match status" value="1"/>
</dbReference>
<feature type="domain" description="Fe2OG dioxygenase" evidence="1">
    <location>
        <begin position="97"/>
        <end position="198"/>
    </location>
</feature>
<dbReference type="InterPro" id="IPR027450">
    <property type="entry name" value="AlkB-like"/>
</dbReference>
<proteinExistence type="predicted"/>